<dbReference type="PANTHER" id="PTHR47234">
    <property type="match status" value="1"/>
</dbReference>
<dbReference type="Pfam" id="PF07715">
    <property type="entry name" value="Plug"/>
    <property type="match status" value="1"/>
</dbReference>
<dbReference type="InterPro" id="IPR036942">
    <property type="entry name" value="Beta-barrel_TonB_sf"/>
</dbReference>
<evidence type="ECO:0000256" key="3">
    <source>
        <dbReference type="ARBA" id="ARBA00022452"/>
    </source>
</evidence>
<dbReference type="Pfam" id="PF00593">
    <property type="entry name" value="TonB_dep_Rec_b-barrel"/>
    <property type="match status" value="1"/>
</dbReference>
<comment type="caution">
    <text evidence="12">The sequence shown here is derived from an EMBL/GenBank/DDBJ whole genome shotgun (WGS) entry which is preliminary data.</text>
</comment>
<evidence type="ECO:0000313" key="13">
    <source>
        <dbReference type="Proteomes" id="UP001595904"/>
    </source>
</evidence>
<gene>
    <name evidence="12" type="ORF">ACFPN2_25300</name>
</gene>
<protein>
    <submittedName>
        <fullName evidence="12">TonB-dependent receptor plug domain-containing protein</fullName>
    </submittedName>
</protein>
<evidence type="ECO:0000256" key="8">
    <source>
        <dbReference type="PROSITE-ProRule" id="PRU01360"/>
    </source>
</evidence>
<comment type="similarity">
    <text evidence="8 9">Belongs to the TonB-dependent receptor family.</text>
</comment>
<keyword evidence="5 9" id="KW-0798">TonB box</keyword>
<dbReference type="Gene3D" id="2.170.130.10">
    <property type="entry name" value="TonB-dependent receptor, plug domain"/>
    <property type="match status" value="1"/>
</dbReference>
<evidence type="ECO:0000256" key="6">
    <source>
        <dbReference type="ARBA" id="ARBA00023136"/>
    </source>
</evidence>
<evidence type="ECO:0000313" key="12">
    <source>
        <dbReference type="EMBL" id="MFC4312424.1"/>
    </source>
</evidence>
<dbReference type="InterPro" id="IPR000531">
    <property type="entry name" value="Beta-barrel_TonB"/>
</dbReference>
<feature type="domain" description="TonB-dependent receptor plug" evidence="11">
    <location>
        <begin position="68"/>
        <end position="187"/>
    </location>
</feature>
<accession>A0ABV8SXT8</accession>
<dbReference type="InterPro" id="IPR037066">
    <property type="entry name" value="Plug_dom_sf"/>
</dbReference>
<dbReference type="InterPro" id="IPR012910">
    <property type="entry name" value="Plug_dom"/>
</dbReference>
<dbReference type="Proteomes" id="UP001595904">
    <property type="component" value="Unassembled WGS sequence"/>
</dbReference>
<keyword evidence="4 8" id="KW-0812">Transmembrane</keyword>
<evidence type="ECO:0000259" key="10">
    <source>
        <dbReference type="Pfam" id="PF00593"/>
    </source>
</evidence>
<keyword evidence="2 8" id="KW-0813">Transport</keyword>
<proteinExistence type="inferred from homology"/>
<keyword evidence="3 8" id="KW-1134">Transmembrane beta strand</keyword>
<dbReference type="RefSeq" id="WP_380601798.1">
    <property type="nucleotide sequence ID" value="NZ_JBHSDU010000014.1"/>
</dbReference>
<dbReference type="PROSITE" id="PS52016">
    <property type="entry name" value="TONB_DEPENDENT_REC_3"/>
    <property type="match status" value="1"/>
</dbReference>
<dbReference type="PANTHER" id="PTHR47234:SF3">
    <property type="entry name" value="SECRETIN_TONB SHORT N-TERMINAL DOMAIN-CONTAINING PROTEIN"/>
    <property type="match status" value="1"/>
</dbReference>
<dbReference type="SUPFAM" id="SSF56935">
    <property type="entry name" value="Porins"/>
    <property type="match status" value="1"/>
</dbReference>
<keyword evidence="12" id="KW-0675">Receptor</keyword>
<evidence type="ECO:0000256" key="5">
    <source>
        <dbReference type="ARBA" id="ARBA00023077"/>
    </source>
</evidence>
<organism evidence="12 13">
    <name type="scientific">Steroidobacter flavus</name>
    <dbReference type="NCBI Taxonomy" id="1842136"/>
    <lineage>
        <taxon>Bacteria</taxon>
        <taxon>Pseudomonadati</taxon>
        <taxon>Pseudomonadota</taxon>
        <taxon>Gammaproteobacteria</taxon>
        <taxon>Steroidobacterales</taxon>
        <taxon>Steroidobacteraceae</taxon>
        <taxon>Steroidobacter</taxon>
    </lineage>
</organism>
<evidence type="ECO:0000256" key="9">
    <source>
        <dbReference type="RuleBase" id="RU003357"/>
    </source>
</evidence>
<dbReference type="Gene3D" id="2.40.170.20">
    <property type="entry name" value="TonB-dependent receptor, beta-barrel domain"/>
    <property type="match status" value="1"/>
</dbReference>
<evidence type="ECO:0000256" key="4">
    <source>
        <dbReference type="ARBA" id="ARBA00022692"/>
    </source>
</evidence>
<keyword evidence="13" id="KW-1185">Reference proteome</keyword>
<evidence type="ECO:0000256" key="2">
    <source>
        <dbReference type="ARBA" id="ARBA00022448"/>
    </source>
</evidence>
<keyword evidence="7 8" id="KW-0998">Cell outer membrane</keyword>
<evidence type="ECO:0000256" key="1">
    <source>
        <dbReference type="ARBA" id="ARBA00004571"/>
    </source>
</evidence>
<reference evidence="13" key="1">
    <citation type="journal article" date="2019" name="Int. J. Syst. Evol. Microbiol.">
        <title>The Global Catalogue of Microorganisms (GCM) 10K type strain sequencing project: providing services to taxonomists for standard genome sequencing and annotation.</title>
        <authorList>
            <consortium name="The Broad Institute Genomics Platform"/>
            <consortium name="The Broad Institute Genome Sequencing Center for Infectious Disease"/>
            <person name="Wu L."/>
            <person name="Ma J."/>
        </authorList>
    </citation>
    <scope>NUCLEOTIDE SEQUENCE [LARGE SCALE GENOMIC DNA]</scope>
    <source>
        <strain evidence="13">CGMCC 1.10759</strain>
    </source>
</reference>
<feature type="domain" description="TonB-dependent receptor-like beta-barrel" evidence="10">
    <location>
        <begin position="325"/>
        <end position="805"/>
    </location>
</feature>
<evidence type="ECO:0000256" key="7">
    <source>
        <dbReference type="ARBA" id="ARBA00023237"/>
    </source>
</evidence>
<keyword evidence="6 8" id="KW-0472">Membrane</keyword>
<evidence type="ECO:0000259" key="11">
    <source>
        <dbReference type="Pfam" id="PF07715"/>
    </source>
</evidence>
<comment type="subcellular location">
    <subcellularLocation>
        <location evidence="1 8">Cell outer membrane</location>
        <topology evidence="1 8">Multi-pass membrane protein</topology>
    </subcellularLocation>
</comment>
<name>A0ABV8SXT8_9GAMM</name>
<dbReference type="InterPro" id="IPR039426">
    <property type="entry name" value="TonB-dep_rcpt-like"/>
</dbReference>
<dbReference type="EMBL" id="JBHSDU010000014">
    <property type="protein sequence ID" value="MFC4312424.1"/>
    <property type="molecule type" value="Genomic_DNA"/>
</dbReference>
<sequence>MNMNHSKGRNAAHRWPDRSIPQKINFTLTGTILSLAVSQALADGAADEKHKVEEVVVTGSRVSGMKAVESSSPVQILDGAELESAGKPDLMNALANTVPSFTAQAFGGDMANQTLQAKLRGLSPNHVLVLVNGKRRHTTASLAVLGGPYQGGAGVDLNFIPVESIDHLEVLTEGAAAQYGTDAIAGVINIKLKKDDSGSAISYTHGGYYAGDGDTDSISGSIGFAPSDDSFLNISGESRQHAHTDRGGIDPRVVNPANVDPASGGSYPNTNMPFAKGYPYLNNIFGDAEYDMKLASFNSGIMFGESTELYAFGTWGEKYAGSYENYRLPSRVSHTDPDTGEVTYLYPYGFDPREEIEETDYQLTAGIQGGVGEWRWDIASTYGKDEIDMFTRDSANASLFAATGATPTDFYDGTYTATQWTTSLDMVKTFDLGMAGPLNFAFGAEYRKETWEAAPGDAGSRYLEGGQSFPGIGLADAGSFDRDNVAGYVDFSLHPTEALRVGIAGRYEDYSDFGDTSVGKATLRYDFGPSFALRSTFSTGFRAPTLAESYYSATNVGPTTAFVQMPPNSPATQLLGLGAGLQPEKSTNYSFGLVMRPMDSMSLTFDVYEVEVRNRIAATSTFYGTIDGELFSQAIVDAIVANGNVLDPEVTASGDTGINLFTNGVTTRTRGADLVFDYRTEYGAMQVDWSATATYNKTEVTAIRATPPELGTSQALFDKVALADLQDTVPEYVLNLGGTFRWDRLSVSVRELIYGESSQFENDGGATNGDIMFYETTIGVTPITNLEVSLEAMAGLTLTLGAVNLFDEMPEKRNDAYRAVQFRDGDNGAVSQYPSFSPFGINGGYYYGKVAYKF</sequence>